<evidence type="ECO:0000313" key="2">
    <source>
        <dbReference type="Proteomes" id="UP000281406"/>
    </source>
</evidence>
<dbReference type="AlphaFoldDB" id="A0A3N0Z2Q1"/>
<sequence>MSESFLNFCSVQLGVLLVNLAQFIRGLSHHTALRACREAWLSVCGPGTSHLPPNCPPLLAPCNQTVCPPHEPSFSRHKPCYQQCDVHNLANQNESQRTQISYLCRDRAAQVMGVGCRQRVVFGLVMGLDEGCFGVVLDVRCFRGLLEGSGAERCGRQWQRDSCAAGVPN</sequence>
<name>A0A3N0Z2Q1_ANAGA</name>
<accession>A0A3N0Z2Q1</accession>
<evidence type="ECO:0000313" key="1">
    <source>
        <dbReference type="EMBL" id="ROL52228.1"/>
    </source>
</evidence>
<comment type="caution">
    <text evidence="1">The sequence shown here is derived from an EMBL/GenBank/DDBJ whole genome shotgun (WGS) entry which is preliminary data.</text>
</comment>
<reference evidence="1 2" key="1">
    <citation type="submission" date="2018-10" db="EMBL/GenBank/DDBJ databases">
        <title>Genome assembly for a Yunnan-Guizhou Plateau 3E fish, Anabarilius grahami (Regan), and its evolutionary and genetic applications.</title>
        <authorList>
            <person name="Jiang W."/>
        </authorList>
    </citation>
    <scope>NUCLEOTIDE SEQUENCE [LARGE SCALE GENOMIC DNA]</scope>
    <source>
        <strain evidence="1">AG-KIZ</strain>
        <tissue evidence="1">Muscle</tissue>
    </source>
</reference>
<gene>
    <name evidence="1" type="ORF">DPX16_8632</name>
</gene>
<keyword evidence="2" id="KW-1185">Reference proteome</keyword>
<proteinExistence type="predicted"/>
<protein>
    <submittedName>
        <fullName evidence="1">Uncharacterized protein</fullName>
    </submittedName>
</protein>
<organism evidence="1 2">
    <name type="scientific">Anabarilius grahami</name>
    <name type="common">Kanglang fish</name>
    <name type="synonym">Barilius grahami</name>
    <dbReference type="NCBI Taxonomy" id="495550"/>
    <lineage>
        <taxon>Eukaryota</taxon>
        <taxon>Metazoa</taxon>
        <taxon>Chordata</taxon>
        <taxon>Craniata</taxon>
        <taxon>Vertebrata</taxon>
        <taxon>Euteleostomi</taxon>
        <taxon>Actinopterygii</taxon>
        <taxon>Neopterygii</taxon>
        <taxon>Teleostei</taxon>
        <taxon>Ostariophysi</taxon>
        <taxon>Cypriniformes</taxon>
        <taxon>Xenocyprididae</taxon>
        <taxon>Xenocypridinae</taxon>
        <taxon>Xenocypridinae incertae sedis</taxon>
        <taxon>Anabarilius</taxon>
    </lineage>
</organism>
<dbReference type="EMBL" id="RJVU01017170">
    <property type="protein sequence ID" value="ROL52228.1"/>
    <property type="molecule type" value="Genomic_DNA"/>
</dbReference>
<dbReference type="Proteomes" id="UP000281406">
    <property type="component" value="Unassembled WGS sequence"/>
</dbReference>